<accession>A0A1X1TET2</accession>
<reference evidence="3 4" key="1">
    <citation type="submission" date="2016-01" db="EMBL/GenBank/DDBJ databases">
        <title>The new phylogeny of the genus Mycobacterium.</title>
        <authorList>
            <person name="Tarcisio F."/>
            <person name="Conor M."/>
            <person name="Antonella G."/>
            <person name="Elisabetta G."/>
            <person name="Giulia F.S."/>
            <person name="Sara T."/>
            <person name="Anna F."/>
            <person name="Clotilde B."/>
            <person name="Roberto B."/>
            <person name="Veronica D.S."/>
            <person name="Fabio R."/>
            <person name="Monica P."/>
            <person name="Olivier J."/>
            <person name="Enrico T."/>
            <person name="Nicola S."/>
        </authorList>
    </citation>
    <scope>NUCLEOTIDE SEQUENCE [LARGE SCALE GENOMIC DNA]</scope>
    <source>
        <strain evidence="3 4">DSM 44339</strain>
    </source>
</reference>
<dbReference type="KEGG" id="mdr:MDOR_02710"/>
<dbReference type="RefSeq" id="WP_085189581.1">
    <property type="nucleotide sequence ID" value="NZ_AP022605.1"/>
</dbReference>
<proteinExistence type="predicted"/>
<reference evidence="2 5" key="2">
    <citation type="journal article" date="2019" name="Emerg. Microbes Infect.">
        <title>Comprehensive subspecies identification of 175 nontuberculous mycobacteria species based on 7547 genomic profiles.</title>
        <authorList>
            <person name="Matsumoto Y."/>
            <person name="Kinjo T."/>
            <person name="Motooka D."/>
            <person name="Nabeya D."/>
            <person name="Jung N."/>
            <person name="Uechi K."/>
            <person name="Horii T."/>
            <person name="Iida T."/>
            <person name="Fujita J."/>
            <person name="Nakamura S."/>
        </authorList>
    </citation>
    <scope>NUCLEOTIDE SEQUENCE [LARGE SCALE GENOMIC DNA]</scope>
    <source>
        <strain evidence="2 5">JCM 12405</strain>
    </source>
</reference>
<evidence type="ECO:0000256" key="1">
    <source>
        <dbReference type="SAM" id="MobiDB-lite"/>
    </source>
</evidence>
<dbReference type="EMBL" id="AP022605">
    <property type="protein sequence ID" value="BBZ06102.1"/>
    <property type="molecule type" value="Genomic_DNA"/>
</dbReference>
<evidence type="ECO:0000313" key="4">
    <source>
        <dbReference type="Proteomes" id="UP000193564"/>
    </source>
</evidence>
<name>A0A1X1TET2_9MYCO</name>
<dbReference type="Proteomes" id="UP000467201">
    <property type="component" value="Chromosome"/>
</dbReference>
<reference evidence="2" key="3">
    <citation type="submission" date="2020-02" db="EMBL/GenBank/DDBJ databases">
        <authorList>
            <person name="Matsumoto Y."/>
            <person name="Motooka D."/>
            <person name="Nakamura S."/>
        </authorList>
    </citation>
    <scope>NUCLEOTIDE SEQUENCE</scope>
    <source>
        <strain evidence="2">JCM 12405</strain>
    </source>
</reference>
<feature type="region of interest" description="Disordered" evidence="1">
    <location>
        <begin position="20"/>
        <end position="43"/>
    </location>
</feature>
<dbReference type="Proteomes" id="UP000193564">
    <property type="component" value="Unassembled WGS sequence"/>
</dbReference>
<dbReference type="AlphaFoldDB" id="A0A1X1TET2"/>
<evidence type="ECO:0000313" key="2">
    <source>
        <dbReference type="EMBL" id="BBZ06102.1"/>
    </source>
</evidence>
<protein>
    <submittedName>
        <fullName evidence="3">Uncharacterized protein</fullName>
    </submittedName>
</protein>
<dbReference type="EMBL" id="LQOS01000020">
    <property type="protein sequence ID" value="ORV43028.1"/>
    <property type="molecule type" value="Genomic_DNA"/>
</dbReference>
<organism evidence="3 4">
    <name type="scientific">Mycolicibacterium doricum</name>
    <dbReference type="NCBI Taxonomy" id="126673"/>
    <lineage>
        <taxon>Bacteria</taxon>
        <taxon>Bacillati</taxon>
        <taxon>Actinomycetota</taxon>
        <taxon>Actinomycetes</taxon>
        <taxon>Mycobacteriales</taxon>
        <taxon>Mycobacteriaceae</taxon>
        <taxon>Mycolicibacterium</taxon>
    </lineage>
</organism>
<dbReference type="OrthoDB" id="3405462at2"/>
<dbReference type="STRING" id="126673.AWC01_07600"/>
<evidence type="ECO:0000313" key="5">
    <source>
        <dbReference type="Proteomes" id="UP000467201"/>
    </source>
</evidence>
<gene>
    <name evidence="3" type="ORF">AWC01_07600</name>
    <name evidence="2" type="ORF">MDOR_02710</name>
</gene>
<sequence length="65" mass="7323">MHELARILDEIDEMSAALTESSPVVPGSMGQTRPNPLYAGPREHRRLADRLTQALDLTNSKRRRP</sequence>
<keyword evidence="4" id="KW-1185">Reference proteome</keyword>
<evidence type="ECO:0000313" key="3">
    <source>
        <dbReference type="EMBL" id="ORV43028.1"/>
    </source>
</evidence>